<evidence type="ECO:0000313" key="3">
    <source>
        <dbReference type="Proteomes" id="UP000275078"/>
    </source>
</evidence>
<gene>
    <name evidence="2" type="ORF">BJ508DRAFT_89853</name>
</gene>
<dbReference type="AlphaFoldDB" id="A0A3N4HAK3"/>
<accession>A0A3N4HAK3</accession>
<keyword evidence="3" id="KW-1185">Reference proteome</keyword>
<name>A0A3N4HAK3_ASCIM</name>
<reference evidence="2 3" key="1">
    <citation type="journal article" date="2018" name="Nat. Ecol. Evol.">
        <title>Pezizomycetes genomes reveal the molecular basis of ectomycorrhizal truffle lifestyle.</title>
        <authorList>
            <person name="Murat C."/>
            <person name="Payen T."/>
            <person name="Noel B."/>
            <person name="Kuo A."/>
            <person name="Morin E."/>
            <person name="Chen J."/>
            <person name="Kohler A."/>
            <person name="Krizsan K."/>
            <person name="Balestrini R."/>
            <person name="Da Silva C."/>
            <person name="Montanini B."/>
            <person name="Hainaut M."/>
            <person name="Levati E."/>
            <person name="Barry K.W."/>
            <person name="Belfiori B."/>
            <person name="Cichocki N."/>
            <person name="Clum A."/>
            <person name="Dockter R.B."/>
            <person name="Fauchery L."/>
            <person name="Guy J."/>
            <person name="Iotti M."/>
            <person name="Le Tacon F."/>
            <person name="Lindquist E.A."/>
            <person name="Lipzen A."/>
            <person name="Malagnac F."/>
            <person name="Mello A."/>
            <person name="Molinier V."/>
            <person name="Miyauchi S."/>
            <person name="Poulain J."/>
            <person name="Riccioni C."/>
            <person name="Rubini A."/>
            <person name="Sitrit Y."/>
            <person name="Splivallo R."/>
            <person name="Traeger S."/>
            <person name="Wang M."/>
            <person name="Zifcakova L."/>
            <person name="Wipf D."/>
            <person name="Zambonelli A."/>
            <person name="Paolocci F."/>
            <person name="Nowrousian M."/>
            <person name="Ottonello S."/>
            <person name="Baldrian P."/>
            <person name="Spatafora J.W."/>
            <person name="Henrissat B."/>
            <person name="Nagy L.G."/>
            <person name="Aury J.M."/>
            <person name="Wincker P."/>
            <person name="Grigoriev I.V."/>
            <person name="Bonfante P."/>
            <person name="Martin F.M."/>
        </authorList>
    </citation>
    <scope>NUCLEOTIDE SEQUENCE [LARGE SCALE GENOMIC DNA]</scope>
    <source>
        <strain evidence="2 3">RN42</strain>
    </source>
</reference>
<dbReference type="Proteomes" id="UP000275078">
    <property type="component" value="Unassembled WGS sequence"/>
</dbReference>
<sequence>MARLEGGTRWRGCSHARRIEPPPPTCSSRHCYKAWSNPQFLNPHPASSTRISTPYQPHQPTISTSILTMNFLRLASLVTLATTANAFTVWMFPNLPDQGCGVGYAYAGCSNMPSYACCTPPAGMAGMIVENTSNFDCYGVWIHDYPNCPEGEHFTGTTLPVGENVCLHLINTPIHSAKPYRCIPGFGRRSLEPVSGASEGSEKECRQFDTAVYTDEDGMEVLVEIPEGKAAEVVEHVKKNDVKELKKLKVKQRRAGRSGAGIQRLGRN</sequence>
<dbReference type="EMBL" id="ML119919">
    <property type="protein sequence ID" value="RPA71543.1"/>
    <property type="molecule type" value="Genomic_DNA"/>
</dbReference>
<protein>
    <submittedName>
        <fullName evidence="2">Uncharacterized protein</fullName>
    </submittedName>
</protein>
<evidence type="ECO:0000256" key="1">
    <source>
        <dbReference type="SAM" id="MobiDB-lite"/>
    </source>
</evidence>
<evidence type="ECO:0000313" key="2">
    <source>
        <dbReference type="EMBL" id="RPA71543.1"/>
    </source>
</evidence>
<proteinExistence type="predicted"/>
<organism evidence="2 3">
    <name type="scientific">Ascobolus immersus RN42</name>
    <dbReference type="NCBI Taxonomy" id="1160509"/>
    <lineage>
        <taxon>Eukaryota</taxon>
        <taxon>Fungi</taxon>
        <taxon>Dikarya</taxon>
        <taxon>Ascomycota</taxon>
        <taxon>Pezizomycotina</taxon>
        <taxon>Pezizomycetes</taxon>
        <taxon>Pezizales</taxon>
        <taxon>Ascobolaceae</taxon>
        <taxon>Ascobolus</taxon>
    </lineage>
</organism>
<feature type="region of interest" description="Disordered" evidence="1">
    <location>
        <begin position="248"/>
        <end position="268"/>
    </location>
</feature>